<dbReference type="Gene3D" id="3.40.50.1820">
    <property type="entry name" value="alpha/beta hydrolase"/>
    <property type="match status" value="1"/>
</dbReference>
<organism evidence="2 3">
    <name type="scientific">Devosia enhydra</name>
    <dbReference type="NCBI Taxonomy" id="665118"/>
    <lineage>
        <taxon>Bacteria</taxon>
        <taxon>Pseudomonadati</taxon>
        <taxon>Pseudomonadota</taxon>
        <taxon>Alphaproteobacteria</taxon>
        <taxon>Hyphomicrobiales</taxon>
        <taxon>Devosiaceae</taxon>
        <taxon>Devosia</taxon>
    </lineage>
</organism>
<evidence type="ECO:0000259" key="1">
    <source>
        <dbReference type="Pfam" id="PF12697"/>
    </source>
</evidence>
<dbReference type="SUPFAM" id="SSF53474">
    <property type="entry name" value="alpha/beta-Hydrolases"/>
    <property type="match status" value="1"/>
</dbReference>
<dbReference type="PANTHER" id="PTHR43433">
    <property type="entry name" value="HYDROLASE, ALPHA/BETA FOLD FAMILY PROTEIN"/>
    <property type="match status" value="1"/>
</dbReference>
<evidence type="ECO:0000313" key="2">
    <source>
        <dbReference type="EMBL" id="SFZ84842.1"/>
    </source>
</evidence>
<name>A0A1K2HZY6_9HYPH</name>
<gene>
    <name evidence="2" type="ORF">SAMN02983003_2242</name>
</gene>
<sequence length="267" mass="28435">MTLTRHLVPRGADVTLEVLKEGEGPLVVMLPSLGRPATDFDPIAAEVAAAGYTVLRPQPRGIGASVSAEPWRDLHDCAADIATIIEAFGDGPAFVAGHAFGNRVTRMLATDRPDLISGISIIAANVGIAPSGPKMRAAIRASANPDLPAEERLEALRFAFFAPGNDPTGWLEDWYPEVLAAQRHAGDQTPRHEDYAGGSAPLLYLQPDTDPLAHVEDAEIFKRELGDRVTVVVIPNASHAALPEQPGFIARELLAFMARVHPAGRAA</sequence>
<dbReference type="InterPro" id="IPR000073">
    <property type="entry name" value="AB_hydrolase_1"/>
</dbReference>
<feature type="domain" description="AB hydrolase-1" evidence="1">
    <location>
        <begin position="27"/>
        <end position="251"/>
    </location>
</feature>
<evidence type="ECO:0000313" key="3">
    <source>
        <dbReference type="Proteomes" id="UP000183447"/>
    </source>
</evidence>
<keyword evidence="3" id="KW-1185">Reference proteome</keyword>
<dbReference type="EMBL" id="FPKU01000002">
    <property type="protein sequence ID" value="SFZ84842.1"/>
    <property type="molecule type" value="Genomic_DNA"/>
</dbReference>
<dbReference type="InterPro" id="IPR029058">
    <property type="entry name" value="AB_hydrolase_fold"/>
</dbReference>
<dbReference type="InterPro" id="IPR050471">
    <property type="entry name" value="AB_hydrolase"/>
</dbReference>
<protein>
    <submittedName>
        <fullName evidence="2">Pimeloyl-ACP methyl ester carboxylesterase</fullName>
    </submittedName>
</protein>
<dbReference type="Proteomes" id="UP000183447">
    <property type="component" value="Unassembled WGS sequence"/>
</dbReference>
<accession>A0A1K2HZY6</accession>
<dbReference type="OrthoDB" id="9812774at2"/>
<proteinExistence type="predicted"/>
<dbReference type="Pfam" id="PF12697">
    <property type="entry name" value="Abhydrolase_6"/>
    <property type="match status" value="1"/>
</dbReference>
<dbReference type="STRING" id="665118.SAMN02983003_2242"/>
<dbReference type="AlphaFoldDB" id="A0A1K2HZY6"/>
<reference evidence="2 3" key="1">
    <citation type="submission" date="2016-11" db="EMBL/GenBank/DDBJ databases">
        <authorList>
            <person name="Jaros S."/>
            <person name="Januszkiewicz K."/>
            <person name="Wedrychowicz H."/>
        </authorList>
    </citation>
    <scope>NUCLEOTIDE SEQUENCE [LARGE SCALE GENOMIC DNA]</scope>
    <source>
        <strain evidence="2 3">ATCC 23634</strain>
    </source>
</reference>
<dbReference type="PANTHER" id="PTHR43433:SF5">
    <property type="entry name" value="AB HYDROLASE-1 DOMAIN-CONTAINING PROTEIN"/>
    <property type="match status" value="1"/>
</dbReference>
<dbReference type="RefSeq" id="WP_072342766.1">
    <property type="nucleotide sequence ID" value="NZ_FPKU01000002.1"/>
</dbReference>